<evidence type="ECO:0000259" key="3">
    <source>
        <dbReference type="PROSITE" id="PS51186"/>
    </source>
</evidence>
<dbReference type="Gene3D" id="3.40.630.30">
    <property type="match status" value="1"/>
</dbReference>
<evidence type="ECO:0000313" key="5">
    <source>
        <dbReference type="Proteomes" id="UP000641137"/>
    </source>
</evidence>
<feature type="domain" description="N-acetyltransferase" evidence="3">
    <location>
        <begin position="3"/>
        <end position="162"/>
    </location>
</feature>
<evidence type="ECO:0000313" key="4">
    <source>
        <dbReference type="EMBL" id="GHC62608.1"/>
    </source>
</evidence>
<protein>
    <submittedName>
        <fullName evidence="4">Acetyltransferase</fullName>
    </submittedName>
</protein>
<dbReference type="GO" id="GO:0016747">
    <property type="term" value="F:acyltransferase activity, transferring groups other than amino-acyl groups"/>
    <property type="evidence" value="ECO:0007669"/>
    <property type="project" value="InterPro"/>
</dbReference>
<keyword evidence="5" id="KW-1185">Reference proteome</keyword>
<accession>A0A8J3DFX0</accession>
<name>A0A8J3DFX0_9HYPH</name>
<dbReference type="InterPro" id="IPR000182">
    <property type="entry name" value="GNAT_dom"/>
</dbReference>
<keyword evidence="1" id="KW-0808">Transferase</keyword>
<dbReference type="PANTHER" id="PTHR43877:SF2">
    <property type="entry name" value="AMINOALKYLPHOSPHONATE N-ACETYLTRANSFERASE-RELATED"/>
    <property type="match status" value="1"/>
</dbReference>
<dbReference type="PROSITE" id="PS51186">
    <property type="entry name" value="GNAT"/>
    <property type="match status" value="1"/>
</dbReference>
<sequence>MMFFARTVAKSDLAAVRSLLAETWHATYDMIYGPDAVARITDEWHSISVLSRYIEKPQSEFLLADDGKRIGGVVFAEAIDGGKTIILRQLYVLPELQGQGIGTGLLDEIEGCFPDAERIRLEVEEQNVRAISYCLAQGFARVKSEPGPMEGFTTVTLERPILWAD</sequence>
<dbReference type="AlphaFoldDB" id="A0A8J3DFX0"/>
<proteinExistence type="predicted"/>
<dbReference type="PANTHER" id="PTHR43877">
    <property type="entry name" value="AMINOALKYLPHOSPHONATE N-ACETYLTRANSFERASE-RELATED-RELATED"/>
    <property type="match status" value="1"/>
</dbReference>
<organism evidence="4 5">
    <name type="scientific">Limoniibacter endophyticus</name>
    <dbReference type="NCBI Taxonomy" id="1565040"/>
    <lineage>
        <taxon>Bacteria</taxon>
        <taxon>Pseudomonadati</taxon>
        <taxon>Pseudomonadota</taxon>
        <taxon>Alphaproteobacteria</taxon>
        <taxon>Hyphomicrobiales</taxon>
        <taxon>Bartonellaceae</taxon>
        <taxon>Limoniibacter</taxon>
    </lineage>
</organism>
<gene>
    <name evidence="4" type="ORF">GCM10010136_03800</name>
</gene>
<dbReference type="SUPFAM" id="SSF55729">
    <property type="entry name" value="Acyl-CoA N-acyltransferases (Nat)"/>
    <property type="match status" value="1"/>
</dbReference>
<dbReference type="EMBL" id="BMZO01000001">
    <property type="protein sequence ID" value="GHC62608.1"/>
    <property type="molecule type" value="Genomic_DNA"/>
</dbReference>
<keyword evidence="2" id="KW-0012">Acyltransferase</keyword>
<comment type="caution">
    <text evidence="4">The sequence shown here is derived from an EMBL/GenBank/DDBJ whole genome shotgun (WGS) entry which is preliminary data.</text>
</comment>
<dbReference type="InterPro" id="IPR016181">
    <property type="entry name" value="Acyl_CoA_acyltransferase"/>
</dbReference>
<dbReference type="RefSeq" id="WP_244636565.1">
    <property type="nucleotide sequence ID" value="NZ_BMZO01000001.1"/>
</dbReference>
<reference evidence="4" key="2">
    <citation type="submission" date="2020-09" db="EMBL/GenBank/DDBJ databases">
        <authorList>
            <person name="Sun Q."/>
            <person name="Kim S."/>
        </authorList>
    </citation>
    <scope>NUCLEOTIDE SEQUENCE</scope>
    <source>
        <strain evidence="4">KCTC 42097</strain>
    </source>
</reference>
<dbReference type="CDD" id="cd04301">
    <property type="entry name" value="NAT_SF"/>
    <property type="match status" value="1"/>
</dbReference>
<dbReference type="InterPro" id="IPR050832">
    <property type="entry name" value="Bact_Acetyltransf"/>
</dbReference>
<evidence type="ECO:0000256" key="1">
    <source>
        <dbReference type="ARBA" id="ARBA00022679"/>
    </source>
</evidence>
<dbReference type="Pfam" id="PF00583">
    <property type="entry name" value="Acetyltransf_1"/>
    <property type="match status" value="1"/>
</dbReference>
<reference evidence="4" key="1">
    <citation type="journal article" date="2014" name="Int. J. Syst. Evol. Microbiol.">
        <title>Complete genome sequence of Corynebacterium casei LMG S-19264T (=DSM 44701T), isolated from a smear-ripened cheese.</title>
        <authorList>
            <consortium name="US DOE Joint Genome Institute (JGI-PGF)"/>
            <person name="Walter F."/>
            <person name="Albersmeier A."/>
            <person name="Kalinowski J."/>
            <person name="Ruckert C."/>
        </authorList>
    </citation>
    <scope>NUCLEOTIDE SEQUENCE</scope>
    <source>
        <strain evidence="4">KCTC 42097</strain>
    </source>
</reference>
<dbReference type="Proteomes" id="UP000641137">
    <property type="component" value="Unassembled WGS sequence"/>
</dbReference>
<evidence type="ECO:0000256" key="2">
    <source>
        <dbReference type="ARBA" id="ARBA00023315"/>
    </source>
</evidence>